<evidence type="ECO:0000259" key="5">
    <source>
        <dbReference type="Pfam" id="PF23034"/>
    </source>
</evidence>
<feature type="transmembrane region" description="Helical" evidence="2">
    <location>
        <begin position="1490"/>
        <end position="1513"/>
    </location>
</feature>
<dbReference type="InterPro" id="IPR055462">
    <property type="entry name" value="DUF7034"/>
</dbReference>
<dbReference type="Pfam" id="PF16690">
    <property type="entry name" value="MMACHC"/>
    <property type="match status" value="1"/>
</dbReference>
<evidence type="ECO:0000259" key="7">
    <source>
        <dbReference type="Pfam" id="PF25820"/>
    </source>
</evidence>
<evidence type="ECO:0000256" key="1">
    <source>
        <dbReference type="SAM" id="MobiDB-lite"/>
    </source>
</evidence>
<comment type="caution">
    <text evidence="8">The sequence shown here is derived from an EMBL/GenBank/DDBJ whole genome shotgun (WGS) entry which is preliminary data.</text>
</comment>
<sequence length="1533" mass="173245">MQDLISSLQVDFKKKGFDIVAPFRVNEYNNAAKHKLDNLGAEDGTGVIIGCTKSFWSHFEKYIQKINTIPKDPMNSFCKDTIEEVLANNELVQLYQHDIRFDWNSPASGKYVHIQTCGHFAGVAHYDKDIMWSIHPTYGLWFVFRCAVVFNLNYEGPSPPLAPANLFTSEIKDEMRKWTNIAIEEGWSNLETRLKIRDSCPIVLKTELVEEYTTFYDQCNLKSYHIIQTNGYEILDVKDGVLKMKNTTHALVYHSINKRVGSYIFDLVLNPDTKDEYIFKNTINIKCEELPYPFNIELKELPLNYGNLLSSRITVKPKNINPKKYYNGKFGIYNDDNAFTIDYTKDNEGYIQLNLHFDPLSKTKNTLQEIYFEDSMARRTNYSVSTFLKDYSPIGDILSTEFYPVQDENIDPDQVVVVEMMVQGNPIYSSLYYGESKQNRAPVYPIENSGEKTRYLGYMDLSSLFTYIPDGNLTLNTYNKENPITKTKKWTAKQTPGPKHKSASSSTYILDESNGLREITLKAQSLQNIQLNSFDYLSTNFNSTSFTWPIGQGRGTEKSFDFTYSFIGKILKDFSSTLTKSNITFPEILITNDDESPIIDTKPPVLVDLSYELLPNGYVLLKAHIKDDVSGFANLYMTKNNAILSPINLQKGTLLDGYYEVVVQAAIVMNNGMLSLTDKAGNSKEFFSSDFPEHYDVANQFPAFPSSSVDYFDITEFYFESNNLVLSEFGILNTVYCKFKGASKQSITPSFYIRAYQNNGESLNTENMVEYLMEWDSELELYRKQFYLPARLLNRNVEYMLFFAPNYFTSSTLYQLFGEKALLKVAKASNSDEMPPIVTSLSWDPPTNLTIDPKQQVDIILSIGIQDNKNGFEYGTLTIGSDYDSRVGHKFAFTPSDSMNGDVYNGIYQFKLTLNGNCRTQQYKIIEMELYDSSGHRSSTKEGINPLYKFYQSPSTTLSVTCSVGLDRDPPIIKRLQYSKTSFSKDSLDRSFSISMSVQDNGSPGVSLGHLPFVYLLDDVGASVQVEFVLENYDNTYRIANYSTTIQLPYNFGNENGFIVSIYGIYDNQLNTMGYSAEDLRIAGFTSFIQTQITTTPILESSLPISSQGGLLTLFGQRLLGTDVFAYVNYLDGAGYQKVLLSFTSGVTVRIDNLNIPNLATSFYIKLSVDGVMSNDLLIVPIHTIKAGSQSSYCKGEPLCGGVSKGYCSKNAGCVCIPPYSGDQCLNSNSLDSPPPFNSTTPNSVGNVAIDPLQSFFYEFSALELEELDSKGDLIVSYDLSNWSSFTNKSISINNKQKYIYSITLKNEFEDKIDTVVNITVEYNKEKQEQHIFANTEYYVSPNAVKYTISLGAYGFASNLNRLRLVMHSNFTFKQDITCSLIESGKVSSSVDYVKLKVNDHYLYSRYASVGEIDSKSTRVKNVINLHRDHQTPNSAVARVSIQLPYYESSAIVSSDFSILHDHLESTLNNKDAICDTNKGKKKKLTRGQVAGIVVGVLVFSSALVAIVSHRIINYKKWHKSQQELEETTKLIN</sequence>
<dbReference type="Pfam" id="PF24893">
    <property type="entry name" value="DUF7743"/>
    <property type="match status" value="1"/>
</dbReference>
<evidence type="ECO:0000256" key="2">
    <source>
        <dbReference type="SAM" id="Phobius"/>
    </source>
</evidence>
<accession>A0A8J4PTC1</accession>
<organism evidence="8 9">
    <name type="scientific">Polysphondylium violaceum</name>
    <dbReference type="NCBI Taxonomy" id="133409"/>
    <lineage>
        <taxon>Eukaryota</taxon>
        <taxon>Amoebozoa</taxon>
        <taxon>Evosea</taxon>
        <taxon>Eumycetozoa</taxon>
        <taxon>Dictyostelia</taxon>
        <taxon>Dictyosteliales</taxon>
        <taxon>Dictyosteliaceae</taxon>
        <taxon>Polysphondylium</taxon>
    </lineage>
</organism>
<reference evidence="8" key="1">
    <citation type="submission" date="2020-01" db="EMBL/GenBank/DDBJ databases">
        <title>Development of genomics and gene disruption for Polysphondylium violaceum indicates a role for the polyketide synthase stlB in stalk morphogenesis.</title>
        <authorList>
            <person name="Narita B."/>
            <person name="Kawabe Y."/>
            <person name="Kin K."/>
            <person name="Saito T."/>
            <person name="Gibbs R."/>
            <person name="Kuspa A."/>
            <person name="Muzny D."/>
            <person name="Queller D."/>
            <person name="Richards S."/>
            <person name="Strassman J."/>
            <person name="Sucgang R."/>
            <person name="Worley K."/>
            <person name="Schaap P."/>
        </authorList>
    </citation>
    <scope>NUCLEOTIDE SEQUENCE</scope>
    <source>
        <strain evidence="8">QSvi11</strain>
    </source>
</reference>
<keyword evidence="9" id="KW-1185">Reference proteome</keyword>
<feature type="domain" description="ComC supersandwich" evidence="3">
    <location>
        <begin position="1244"/>
        <end position="1460"/>
    </location>
</feature>
<dbReference type="InterPro" id="IPR056645">
    <property type="entry name" value="DUF7743"/>
</dbReference>
<dbReference type="InterPro" id="IPR055463">
    <property type="entry name" value="DUF7035"/>
</dbReference>
<feature type="domain" description="DUF7743" evidence="6">
    <location>
        <begin position="598"/>
        <end position="715"/>
    </location>
</feature>
<evidence type="ECO:0000313" key="8">
    <source>
        <dbReference type="EMBL" id="KAF2072665.1"/>
    </source>
</evidence>
<dbReference type="InterPro" id="IPR032037">
    <property type="entry name" value="MMACHC"/>
</dbReference>
<evidence type="ECO:0000259" key="4">
    <source>
        <dbReference type="Pfam" id="PF23033"/>
    </source>
</evidence>
<gene>
    <name evidence="8" type="ORF">CYY_006025</name>
</gene>
<name>A0A8J4PTC1_9MYCE</name>
<dbReference type="InterPro" id="IPR057709">
    <property type="entry name" value="DUF7949"/>
</dbReference>
<keyword evidence="2" id="KW-1133">Transmembrane helix</keyword>
<dbReference type="PANTHER" id="PTHR31378:SF29">
    <property type="entry name" value="EGF-LIKE DOMAIN-CONTAINING PROTEIN-RELATED"/>
    <property type="match status" value="1"/>
</dbReference>
<feature type="domain" description="DUF7034" evidence="4">
    <location>
        <begin position="971"/>
        <end position="1094"/>
    </location>
</feature>
<dbReference type="Pfam" id="PF22933">
    <property type="entry name" value="ComC_SSD"/>
    <property type="match status" value="1"/>
</dbReference>
<dbReference type="InterPro" id="IPR054484">
    <property type="entry name" value="ComC_SSD"/>
</dbReference>
<dbReference type="PANTHER" id="PTHR31378">
    <property type="entry name" value="EGF-LIKE DOMAIN-CONTAINING PROTEIN-RELATED-RELATED"/>
    <property type="match status" value="1"/>
</dbReference>
<evidence type="ECO:0008006" key="10">
    <source>
        <dbReference type="Google" id="ProtNLM"/>
    </source>
</evidence>
<protein>
    <recommendedName>
        <fullName evidence="10">EGF-like domain-containing protein</fullName>
    </recommendedName>
</protein>
<dbReference type="Pfam" id="PF25820">
    <property type="entry name" value="DUF7949"/>
    <property type="match status" value="1"/>
</dbReference>
<feature type="region of interest" description="Disordered" evidence="1">
    <location>
        <begin position="487"/>
        <end position="506"/>
    </location>
</feature>
<dbReference type="Pfam" id="PF23033">
    <property type="entry name" value="DUF7034"/>
    <property type="match status" value="1"/>
</dbReference>
<feature type="domain" description="DUF7949" evidence="7">
    <location>
        <begin position="1194"/>
        <end position="1226"/>
    </location>
</feature>
<keyword evidence="2" id="KW-0812">Transmembrane</keyword>
<evidence type="ECO:0000259" key="3">
    <source>
        <dbReference type="Pfam" id="PF22933"/>
    </source>
</evidence>
<keyword evidence="2" id="KW-0472">Membrane</keyword>
<dbReference type="EMBL" id="AJWJ01000259">
    <property type="protein sequence ID" value="KAF2072665.1"/>
    <property type="molecule type" value="Genomic_DNA"/>
</dbReference>
<dbReference type="OrthoDB" id="409189at2759"/>
<evidence type="ECO:0000313" key="9">
    <source>
        <dbReference type="Proteomes" id="UP000695562"/>
    </source>
</evidence>
<dbReference type="Pfam" id="PF23034">
    <property type="entry name" value="DUF7035"/>
    <property type="match status" value="1"/>
</dbReference>
<feature type="domain" description="DUF7035" evidence="5">
    <location>
        <begin position="832"/>
        <end position="963"/>
    </location>
</feature>
<dbReference type="Proteomes" id="UP000695562">
    <property type="component" value="Unassembled WGS sequence"/>
</dbReference>
<evidence type="ECO:0000259" key="6">
    <source>
        <dbReference type="Pfam" id="PF24893"/>
    </source>
</evidence>
<proteinExistence type="predicted"/>